<dbReference type="CDD" id="cd01650">
    <property type="entry name" value="RT_nLTR_like"/>
    <property type="match status" value="1"/>
</dbReference>
<dbReference type="PANTHER" id="PTHR31635:SF196">
    <property type="entry name" value="REVERSE TRANSCRIPTASE DOMAIN-CONTAINING PROTEIN-RELATED"/>
    <property type="match status" value="1"/>
</dbReference>
<dbReference type="InterPro" id="IPR043502">
    <property type="entry name" value="DNA/RNA_pol_sf"/>
</dbReference>
<sequence length="539" mass="61093">MQGVQKALRTWSSGLTSSIKTQTSLCLHWLNWLDIAEEGRALSILECKLRPLLKGRYEELCLQEEIKWRQRSKVQWIRAGDANTKFFHMRANGRRNKNFISRIMDGDAVLSTPGSISDHLSSFFRIHLGVQQTDPDLIIDLHFLYRDDNIDLSNLLSAFSMEEVKEAISSSAPEKSPGPDGFPMMFYLRFWATLKDDIMEVFNRFHSDSVDLKEINTSWVCPIPKKPDVVSVRDLRPISLIHGLAKIISKVLAKRLQCFMARLINPHQTAFIKGRNILDSFFTAHILVHHLQSSKSQATIFKIDFERAFDHINWNFLLAILRARGFDHLWISWISNLLHSSSTAVLFNRIPGTSFSCKRGLRQGDPLSPLLFILCVDVLFRMLQLAVNSHLLPAIGIGEAKIHTLQFADDILIFFDGSSRSAAVIKVILDAFSSSSGLKINFNKSSLIPINLSSEQTRLLTNVFACPIQDFPIKYLGLPLSPKRLRKSDYLALIEKIDNRLAGWKGNLLLRGVDSFLSIRYSLLSLPIFVQLTCSPLGS</sequence>
<name>A0A6V7PKB6_ANACO</name>
<accession>A0A6V7PKB6</accession>
<proteinExistence type="predicted"/>
<gene>
    <name evidence="2" type="ORF">CB5_LOCUS14475</name>
</gene>
<dbReference type="Pfam" id="PF00078">
    <property type="entry name" value="RVT_1"/>
    <property type="match status" value="1"/>
</dbReference>
<evidence type="ECO:0000313" key="2">
    <source>
        <dbReference type="EMBL" id="CAD1831264.1"/>
    </source>
</evidence>
<protein>
    <recommendedName>
        <fullName evidence="1">Reverse transcriptase domain-containing protein</fullName>
    </recommendedName>
</protein>
<evidence type="ECO:0000259" key="1">
    <source>
        <dbReference type="PROSITE" id="PS50878"/>
    </source>
</evidence>
<dbReference type="AlphaFoldDB" id="A0A6V7PKB6"/>
<dbReference type="SUPFAM" id="SSF56672">
    <property type="entry name" value="DNA/RNA polymerases"/>
    <property type="match status" value="1"/>
</dbReference>
<feature type="domain" description="Reverse transcriptase" evidence="1">
    <location>
        <begin position="204"/>
        <end position="480"/>
    </location>
</feature>
<dbReference type="InterPro" id="IPR000477">
    <property type="entry name" value="RT_dom"/>
</dbReference>
<organism evidence="2">
    <name type="scientific">Ananas comosus var. bracteatus</name>
    <name type="common">red pineapple</name>
    <dbReference type="NCBI Taxonomy" id="296719"/>
    <lineage>
        <taxon>Eukaryota</taxon>
        <taxon>Viridiplantae</taxon>
        <taxon>Streptophyta</taxon>
        <taxon>Embryophyta</taxon>
        <taxon>Tracheophyta</taxon>
        <taxon>Spermatophyta</taxon>
        <taxon>Magnoliopsida</taxon>
        <taxon>Liliopsida</taxon>
        <taxon>Poales</taxon>
        <taxon>Bromeliaceae</taxon>
        <taxon>Bromelioideae</taxon>
        <taxon>Ananas</taxon>
    </lineage>
</organism>
<dbReference type="PANTHER" id="PTHR31635">
    <property type="entry name" value="REVERSE TRANSCRIPTASE DOMAIN-CONTAINING PROTEIN-RELATED"/>
    <property type="match status" value="1"/>
</dbReference>
<reference evidence="2" key="1">
    <citation type="submission" date="2020-07" db="EMBL/GenBank/DDBJ databases">
        <authorList>
            <person name="Lin J."/>
        </authorList>
    </citation>
    <scope>NUCLEOTIDE SEQUENCE</scope>
</reference>
<dbReference type="PROSITE" id="PS50878">
    <property type="entry name" value="RT_POL"/>
    <property type="match status" value="1"/>
</dbReference>
<dbReference type="EMBL" id="LR862149">
    <property type="protein sequence ID" value="CAD1831264.1"/>
    <property type="molecule type" value="Genomic_DNA"/>
</dbReference>